<dbReference type="Proteomes" id="UP000184693">
    <property type="component" value="Unassembled WGS sequence"/>
</dbReference>
<accession>A0A1N6I5R4</accession>
<evidence type="ECO:0008006" key="4">
    <source>
        <dbReference type="Google" id="ProtNLM"/>
    </source>
</evidence>
<dbReference type="RefSeq" id="WP_254368881.1">
    <property type="nucleotide sequence ID" value="NZ_FSRM01000001.1"/>
</dbReference>
<evidence type="ECO:0000256" key="1">
    <source>
        <dbReference type="SAM" id="Phobius"/>
    </source>
</evidence>
<name>A0A1N6I5R4_9BURK</name>
<dbReference type="AlphaFoldDB" id="A0A1N6I5R4"/>
<keyword evidence="1" id="KW-0812">Transmembrane</keyword>
<keyword evidence="1" id="KW-0472">Membrane</keyword>
<evidence type="ECO:0000313" key="3">
    <source>
        <dbReference type="Proteomes" id="UP000184693"/>
    </source>
</evidence>
<organism evidence="2 3">
    <name type="scientific">Paraburkholderia phenazinium</name>
    <dbReference type="NCBI Taxonomy" id="60549"/>
    <lineage>
        <taxon>Bacteria</taxon>
        <taxon>Pseudomonadati</taxon>
        <taxon>Pseudomonadota</taxon>
        <taxon>Betaproteobacteria</taxon>
        <taxon>Burkholderiales</taxon>
        <taxon>Burkholderiaceae</taxon>
        <taxon>Paraburkholderia</taxon>
    </lineage>
</organism>
<evidence type="ECO:0000313" key="2">
    <source>
        <dbReference type="EMBL" id="SIO27341.1"/>
    </source>
</evidence>
<feature type="transmembrane region" description="Helical" evidence="1">
    <location>
        <begin position="17"/>
        <end position="38"/>
    </location>
</feature>
<sequence length="141" mass="14506">MNAAQARWSRGASLIEVMLAVALTAVTALGLIATQLWIARDTRAAALREHAALLSDALAEAARAPADGDTALRQWSDRTASLLPKGDASISEHGGGVSFARVIWSAVAKTPASVQVIDKPDSCGDLPVAAGLSCSVVAFVK</sequence>
<proteinExistence type="predicted"/>
<keyword evidence="1" id="KW-1133">Transmembrane helix</keyword>
<reference evidence="2 3" key="1">
    <citation type="submission" date="2016-11" db="EMBL/GenBank/DDBJ databases">
        <authorList>
            <person name="Jaros S."/>
            <person name="Januszkiewicz K."/>
            <person name="Wedrychowicz H."/>
        </authorList>
    </citation>
    <scope>NUCLEOTIDE SEQUENCE [LARGE SCALE GENOMIC DNA]</scope>
    <source>
        <strain evidence="2 3">GAS86</strain>
    </source>
</reference>
<gene>
    <name evidence="2" type="ORF">SAMN05444168_4003</name>
</gene>
<dbReference type="EMBL" id="FSRM01000001">
    <property type="protein sequence ID" value="SIO27341.1"/>
    <property type="molecule type" value="Genomic_DNA"/>
</dbReference>
<protein>
    <recommendedName>
        <fullName evidence="4">Type IV pilus assembly protein PilV</fullName>
    </recommendedName>
</protein>